<feature type="chain" id="PRO_5020574375" evidence="2">
    <location>
        <begin position="23"/>
        <end position="264"/>
    </location>
</feature>
<evidence type="ECO:0000259" key="3">
    <source>
        <dbReference type="Pfam" id="PF02230"/>
    </source>
</evidence>
<dbReference type="InterPro" id="IPR050955">
    <property type="entry name" value="Plant_Biomass_Hydrol_Est"/>
</dbReference>
<feature type="domain" description="Phospholipase/carboxylesterase/thioesterase" evidence="3">
    <location>
        <begin position="53"/>
        <end position="249"/>
    </location>
</feature>
<evidence type="ECO:0000256" key="2">
    <source>
        <dbReference type="SAM" id="SignalP"/>
    </source>
</evidence>
<accession>A0A4R6GSP4</accession>
<name>A0A4R6GSP4_9BACT</name>
<evidence type="ECO:0000313" key="5">
    <source>
        <dbReference type="Proteomes" id="UP000294848"/>
    </source>
</evidence>
<sequence length="264" mass="30833">MQKSLLVIALILLASTTWSVEAQQVSQYEKREFIHENDTLLYRILYPHNYDETKQYPVVLFLHGAGERGSDNERQLNLGGDLFLNEKLRKKYPAIVIFPQCPVDTMWTARTKNRDAQQNWVFNFPVSKVAPRPAEMVNLLVEEYMETPSVDKNRIYIMGISMGGIGTLEFLHRWPEKYAAAAVICGGHDFRITDNYKHLPIWFFHGEADDVVPHHYSYEVYKAVCKGNRRTRYTSYPNTNHNSWDKALAEPKLLKWMFNNQKEN</sequence>
<organism evidence="4 5">
    <name type="scientific">Sunxiuqinia elliptica</name>
    <dbReference type="NCBI Taxonomy" id="655355"/>
    <lineage>
        <taxon>Bacteria</taxon>
        <taxon>Pseudomonadati</taxon>
        <taxon>Bacteroidota</taxon>
        <taxon>Bacteroidia</taxon>
        <taxon>Marinilabiliales</taxon>
        <taxon>Prolixibacteraceae</taxon>
        <taxon>Sunxiuqinia</taxon>
    </lineage>
</organism>
<dbReference type="PANTHER" id="PTHR43037:SF1">
    <property type="entry name" value="BLL1128 PROTEIN"/>
    <property type="match status" value="1"/>
</dbReference>
<gene>
    <name evidence="4" type="ORF">DET52_108187</name>
</gene>
<dbReference type="SUPFAM" id="SSF53474">
    <property type="entry name" value="alpha/beta-Hydrolases"/>
    <property type="match status" value="1"/>
</dbReference>
<dbReference type="GO" id="GO:0016787">
    <property type="term" value="F:hydrolase activity"/>
    <property type="evidence" value="ECO:0007669"/>
    <property type="project" value="InterPro"/>
</dbReference>
<protein>
    <submittedName>
        <fullName evidence="4">Phospholipase/carboxylesterase</fullName>
    </submittedName>
</protein>
<dbReference type="AlphaFoldDB" id="A0A4R6GSP4"/>
<evidence type="ECO:0000313" key="4">
    <source>
        <dbReference type="EMBL" id="TDN98399.1"/>
    </source>
</evidence>
<feature type="signal peptide" evidence="2">
    <location>
        <begin position="1"/>
        <end position="22"/>
    </location>
</feature>
<reference evidence="4 5" key="1">
    <citation type="submission" date="2019-03" db="EMBL/GenBank/DDBJ databases">
        <title>Freshwater and sediment microbial communities from various areas in North America, analyzing microbe dynamics in response to fracking.</title>
        <authorList>
            <person name="Lamendella R."/>
        </authorList>
    </citation>
    <scope>NUCLEOTIDE SEQUENCE [LARGE SCALE GENOMIC DNA]</scope>
    <source>
        <strain evidence="4 5">114D</strain>
    </source>
</reference>
<dbReference type="EMBL" id="SNWI01000008">
    <property type="protein sequence ID" value="TDN98399.1"/>
    <property type="molecule type" value="Genomic_DNA"/>
</dbReference>
<dbReference type="OrthoDB" id="9764953at2"/>
<dbReference type="Proteomes" id="UP000294848">
    <property type="component" value="Unassembled WGS sequence"/>
</dbReference>
<dbReference type="Pfam" id="PF02230">
    <property type="entry name" value="Abhydrolase_2"/>
    <property type="match status" value="1"/>
</dbReference>
<dbReference type="RefSeq" id="WP_133466186.1">
    <property type="nucleotide sequence ID" value="NZ_SNWI01000008.1"/>
</dbReference>
<evidence type="ECO:0000256" key="1">
    <source>
        <dbReference type="ARBA" id="ARBA00022729"/>
    </source>
</evidence>
<dbReference type="Gene3D" id="3.40.50.1820">
    <property type="entry name" value="alpha/beta hydrolase"/>
    <property type="match status" value="1"/>
</dbReference>
<keyword evidence="1 2" id="KW-0732">Signal</keyword>
<dbReference type="InterPro" id="IPR029058">
    <property type="entry name" value="AB_hydrolase_fold"/>
</dbReference>
<comment type="caution">
    <text evidence="4">The sequence shown here is derived from an EMBL/GenBank/DDBJ whole genome shotgun (WGS) entry which is preliminary data.</text>
</comment>
<proteinExistence type="predicted"/>
<dbReference type="InterPro" id="IPR003140">
    <property type="entry name" value="PLipase/COase/thioEstase"/>
</dbReference>
<dbReference type="PANTHER" id="PTHR43037">
    <property type="entry name" value="UNNAMED PRODUCT-RELATED"/>
    <property type="match status" value="1"/>
</dbReference>